<feature type="binding site" evidence="3">
    <location>
        <begin position="97"/>
        <end position="104"/>
    </location>
    <ligand>
        <name>ATP</name>
        <dbReference type="ChEBI" id="CHEBI:30616"/>
    </ligand>
</feature>
<sequence>MENIKVALRVRPLSDSERLSQEENIFDIINNEHITVNRQFIKELLNTKRMNLTTKISYTFDLCYDQDSSNLDVFSQSVLSVSESVIHGINSTVFMYGQTGSGKTYTTLGPIGDSMNTNNPYYYQKSLQNMKQREYDGDLGVLLLAMNHILNSIQANKEKTFAVKCSYFEIYNENVYDLLKNKNSLDEALQLSENHQKKDFVIKGLREVEIQSIEDILDVIYQGEENRHYAETILNHSSSRSHTIFKLYVHSYANDQIAKYRQKNSSSTININNQQLLEFADNHPNTVITESCLNFVDLAGSEKISNHHSLADDFTKDINVNNYQNEEQTTSAMKMVKERIKESQSINKSLFFLTQVISLQSQNKSSNHIPYRNSALTKILKSSLGGNSRTLIILCVTPTSTHFEQSLSTMRFGQNAKKIKNSIEINYRRDLYYNYYDRNSEQFHSNQNLQIDLDKKIKDNAEQKEEIDNLKRIINEIMQEKNEILEKLKKLMKRTIQEQKNELENEIQQKMLPVQLHEEAGLIFHTAETLKNNKIYASIDKDVCNLLYDYEGKIALQISKKLNSQLKQYEFKQKVQEQNFNQIQQHYLQIYNELMDQKEELNNSKWRYTVMEKKYKELREAAEGALKRLDLYENMIGINDISNEEINNIENQLFSALDKLKLEKARRIFKDEINSLKIKLGLKQNSRSSNQKVTKGKQQRGSNIDSTINSEEQLQQLMMQQQQQQQQSMVLQNQQQTDSKSILDNYCNKSIELRNALFNDDQNDEKLMLEHLNQQEFQNSQIRHENLNKQRELLRQIFFKNIDNWDVQQQQIKLSQIENLMLENSPSVSSNLSQQPVSKNNNKYNHMISQSKSPSPLNKMQNRNSNNSFSKQPSLSTNKKVKKTTNNSQQPQQHYDVSPLGRKHLSYSSYACTPEVKRQTKTNSSMVINSSHNGAQSNKKQNTIINDNYNTPNHNAYPQISVLQVNYNQNGSHNNQNVIKSISKISQDQISLMNENTNNSNQINRSASNSSNPNSSTNISSSKNHLKLNINKNNVPSVNKSFHVESQKPSSLNNLGPSNINSNNSFHHGSSSHNTSIVQNNYNQGDKQQQQQQQQQQSIATHRTNDISRASSALNQYANNDKRSNSRNNSFQSNQNNEQITQQNPTSNKNNSSSFILDLAQNLNNINQKILLNKSQETSPGRGKSSTKNSAYNSSNISEINEIKEERELAESNSQLSTKIPSSTSSTNKTQLSNLVNPLKAKMKEFKKNLSNQGSAFTSQGDYESNHSHQSIEDITTKNLLIKPQRITEYPTKK</sequence>
<dbReference type="GO" id="GO:0003777">
    <property type="term" value="F:microtubule motor activity"/>
    <property type="evidence" value="ECO:0007669"/>
    <property type="project" value="InterPro"/>
</dbReference>
<evidence type="ECO:0000313" key="8">
    <source>
        <dbReference type="Proteomes" id="UP000009168"/>
    </source>
</evidence>
<name>I7LWM2_TETTS</name>
<evidence type="ECO:0000256" key="2">
    <source>
        <dbReference type="ARBA" id="ARBA00023175"/>
    </source>
</evidence>
<feature type="compositionally biased region" description="Basic and acidic residues" evidence="5">
    <location>
        <begin position="1201"/>
        <end position="1210"/>
    </location>
</feature>
<gene>
    <name evidence="7" type="ORF">TTHERM_00558320</name>
</gene>
<evidence type="ECO:0000256" key="1">
    <source>
        <dbReference type="ARBA" id="ARBA00023054"/>
    </source>
</evidence>
<dbReference type="InParanoid" id="I7LWM2"/>
<feature type="region of interest" description="Disordered" evidence="5">
    <location>
        <begin position="996"/>
        <end position="1022"/>
    </location>
</feature>
<feature type="compositionally biased region" description="Low complexity" evidence="5">
    <location>
        <begin position="1049"/>
        <end position="1076"/>
    </location>
</feature>
<feature type="region of interest" description="Disordered" evidence="5">
    <location>
        <begin position="1253"/>
        <end position="1276"/>
    </location>
</feature>
<dbReference type="PANTHER" id="PTHR47968">
    <property type="entry name" value="CENTROMERE PROTEIN E"/>
    <property type="match status" value="1"/>
</dbReference>
<feature type="region of interest" description="Disordered" evidence="5">
    <location>
        <begin position="826"/>
        <end position="900"/>
    </location>
</feature>
<dbReference type="InterPro" id="IPR036961">
    <property type="entry name" value="Kinesin_motor_dom_sf"/>
</dbReference>
<protein>
    <submittedName>
        <fullName evidence="7">Kinesin motor catalytic domain protein</fullName>
    </submittedName>
</protein>
<dbReference type="InterPro" id="IPR001752">
    <property type="entry name" value="Kinesin_motor_dom"/>
</dbReference>
<keyword evidence="2 3" id="KW-0505">Motor protein</keyword>
<dbReference type="InterPro" id="IPR027640">
    <property type="entry name" value="Kinesin-like_fam"/>
</dbReference>
<feature type="compositionally biased region" description="Polar residues" evidence="5">
    <location>
        <begin position="1175"/>
        <end position="1192"/>
    </location>
</feature>
<feature type="region of interest" description="Disordered" evidence="5">
    <location>
        <begin position="1172"/>
        <end position="1234"/>
    </location>
</feature>
<keyword evidence="1 4" id="KW-0175">Coiled coil</keyword>
<dbReference type="GeneID" id="7831599"/>
<dbReference type="KEGG" id="tet:TTHERM_00558320"/>
<dbReference type="PROSITE" id="PS50067">
    <property type="entry name" value="KINESIN_MOTOR_2"/>
    <property type="match status" value="1"/>
</dbReference>
<feature type="region of interest" description="Disordered" evidence="5">
    <location>
        <begin position="1119"/>
        <end position="1153"/>
    </location>
</feature>
<keyword evidence="3" id="KW-0547">Nucleotide-binding</keyword>
<proteinExistence type="inferred from homology"/>
<dbReference type="CDD" id="cd00106">
    <property type="entry name" value="KISc"/>
    <property type="match status" value="1"/>
</dbReference>
<dbReference type="RefSeq" id="XP_001022395.2">
    <property type="nucleotide sequence ID" value="XM_001022395.2"/>
</dbReference>
<dbReference type="STRING" id="312017.I7LWM2"/>
<dbReference type="SMART" id="SM00129">
    <property type="entry name" value="KISc"/>
    <property type="match status" value="1"/>
</dbReference>
<dbReference type="GO" id="GO:0005524">
    <property type="term" value="F:ATP binding"/>
    <property type="evidence" value="ECO:0007669"/>
    <property type="project" value="UniProtKB-UniRule"/>
</dbReference>
<organism evidence="7 8">
    <name type="scientific">Tetrahymena thermophila (strain SB210)</name>
    <dbReference type="NCBI Taxonomy" id="312017"/>
    <lineage>
        <taxon>Eukaryota</taxon>
        <taxon>Sar</taxon>
        <taxon>Alveolata</taxon>
        <taxon>Ciliophora</taxon>
        <taxon>Intramacronucleata</taxon>
        <taxon>Oligohymenophorea</taxon>
        <taxon>Hymenostomatida</taxon>
        <taxon>Tetrahymenina</taxon>
        <taxon>Tetrahymenidae</taxon>
        <taxon>Tetrahymena</taxon>
    </lineage>
</organism>
<dbReference type="PRINTS" id="PR00380">
    <property type="entry name" value="KINESINHEAVY"/>
</dbReference>
<evidence type="ECO:0000256" key="5">
    <source>
        <dbReference type="SAM" id="MobiDB-lite"/>
    </source>
</evidence>
<feature type="region of interest" description="Disordered" evidence="5">
    <location>
        <begin position="1043"/>
        <end position="1104"/>
    </location>
</feature>
<feature type="compositionally biased region" description="Low complexity" evidence="5">
    <location>
        <begin position="1088"/>
        <end position="1097"/>
    </location>
</feature>
<feature type="compositionally biased region" description="Polar residues" evidence="5">
    <location>
        <begin position="1138"/>
        <end position="1153"/>
    </location>
</feature>
<dbReference type="PANTHER" id="PTHR47968:SF75">
    <property type="entry name" value="CENTROMERE-ASSOCIATED PROTEIN E"/>
    <property type="match status" value="1"/>
</dbReference>
<feature type="compositionally biased region" description="Polar residues" evidence="5">
    <location>
        <begin position="1253"/>
        <end position="1263"/>
    </location>
</feature>
<dbReference type="EMBL" id="GG662547">
    <property type="protein sequence ID" value="EAS02150.2"/>
    <property type="molecule type" value="Genomic_DNA"/>
</dbReference>
<feature type="region of interest" description="Disordered" evidence="5">
    <location>
        <begin position="914"/>
        <end position="952"/>
    </location>
</feature>
<dbReference type="InterPro" id="IPR027417">
    <property type="entry name" value="P-loop_NTPase"/>
</dbReference>
<dbReference type="OrthoDB" id="313052at2759"/>
<dbReference type="GO" id="GO:0007018">
    <property type="term" value="P:microtubule-based movement"/>
    <property type="evidence" value="ECO:0007669"/>
    <property type="project" value="InterPro"/>
</dbReference>
<accession>I7LWM2</accession>
<dbReference type="Gene3D" id="3.40.850.10">
    <property type="entry name" value="Kinesin motor domain"/>
    <property type="match status" value="1"/>
</dbReference>
<feature type="compositionally biased region" description="Polar residues" evidence="5">
    <location>
        <begin position="921"/>
        <end position="952"/>
    </location>
</feature>
<evidence type="ECO:0000256" key="4">
    <source>
        <dbReference type="SAM" id="Coils"/>
    </source>
</evidence>
<dbReference type="GO" id="GO:0008017">
    <property type="term" value="F:microtubule binding"/>
    <property type="evidence" value="ECO:0007669"/>
    <property type="project" value="InterPro"/>
</dbReference>
<feature type="compositionally biased region" description="Polar residues" evidence="5">
    <location>
        <begin position="826"/>
        <end position="876"/>
    </location>
</feature>
<feature type="compositionally biased region" description="Polar residues" evidence="5">
    <location>
        <begin position="1211"/>
        <end position="1234"/>
    </location>
</feature>
<reference evidence="8" key="1">
    <citation type="journal article" date="2006" name="PLoS Biol.">
        <title>Macronuclear genome sequence of the ciliate Tetrahymena thermophila, a model eukaryote.</title>
        <authorList>
            <person name="Eisen J.A."/>
            <person name="Coyne R.S."/>
            <person name="Wu M."/>
            <person name="Wu D."/>
            <person name="Thiagarajan M."/>
            <person name="Wortman J.R."/>
            <person name="Badger J.H."/>
            <person name="Ren Q."/>
            <person name="Amedeo P."/>
            <person name="Jones K.M."/>
            <person name="Tallon L.J."/>
            <person name="Delcher A.L."/>
            <person name="Salzberg S.L."/>
            <person name="Silva J.C."/>
            <person name="Haas B.J."/>
            <person name="Majoros W.H."/>
            <person name="Farzad M."/>
            <person name="Carlton J.M."/>
            <person name="Smith R.K. Jr."/>
            <person name="Garg J."/>
            <person name="Pearlman R.E."/>
            <person name="Karrer K.M."/>
            <person name="Sun L."/>
            <person name="Manning G."/>
            <person name="Elde N.C."/>
            <person name="Turkewitz A.P."/>
            <person name="Asai D.J."/>
            <person name="Wilkes D.E."/>
            <person name="Wang Y."/>
            <person name="Cai H."/>
            <person name="Collins K."/>
            <person name="Stewart B.A."/>
            <person name="Lee S.R."/>
            <person name="Wilamowska K."/>
            <person name="Weinberg Z."/>
            <person name="Ruzzo W.L."/>
            <person name="Wloga D."/>
            <person name="Gaertig J."/>
            <person name="Frankel J."/>
            <person name="Tsao C.-C."/>
            <person name="Gorovsky M.A."/>
            <person name="Keeling P.J."/>
            <person name="Waller R.F."/>
            <person name="Patron N.J."/>
            <person name="Cherry J.M."/>
            <person name="Stover N.A."/>
            <person name="Krieger C.J."/>
            <person name="del Toro C."/>
            <person name="Ryder H.F."/>
            <person name="Williamson S.C."/>
            <person name="Barbeau R.A."/>
            <person name="Hamilton E.P."/>
            <person name="Orias E."/>
        </authorList>
    </citation>
    <scope>NUCLEOTIDE SEQUENCE [LARGE SCALE GENOMIC DNA]</scope>
    <source>
        <strain evidence="8">SB210</strain>
    </source>
</reference>
<comment type="similarity">
    <text evidence="3">Belongs to the TRAFAC class myosin-kinesin ATPase superfamily. Kinesin family.</text>
</comment>
<evidence type="ECO:0000259" key="6">
    <source>
        <dbReference type="PROSITE" id="PS50067"/>
    </source>
</evidence>
<dbReference type="Proteomes" id="UP000009168">
    <property type="component" value="Unassembled WGS sequence"/>
</dbReference>
<dbReference type="eggNOG" id="KOG0243">
    <property type="taxonomic scope" value="Eukaryota"/>
</dbReference>
<feature type="coiled-coil region" evidence="4">
    <location>
        <begin position="446"/>
        <end position="509"/>
    </location>
</feature>
<evidence type="ECO:0000313" key="7">
    <source>
        <dbReference type="EMBL" id="EAS02150.2"/>
    </source>
</evidence>
<keyword evidence="8" id="KW-1185">Reference proteome</keyword>
<feature type="compositionally biased region" description="Low complexity" evidence="5">
    <location>
        <begin position="1126"/>
        <end position="1137"/>
    </location>
</feature>
<feature type="domain" description="Kinesin motor" evidence="6">
    <location>
        <begin position="3"/>
        <end position="419"/>
    </location>
</feature>
<dbReference type="SUPFAM" id="SSF52540">
    <property type="entry name" value="P-loop containing nucleoside triphosphate hydrolases"/>
    <property type="match status" value="1"/>
</dbReference>
<dbReference type="FunFam" id="3.40.850.10:FF:000170">
    <property type="entry name" value="Kinesin-like protein"/>
    <property type="match status" value="1"/>
</dbReference>
<feature type="compositionally biased region" description="Polar residues" evidence="5">
    <location>
        <begin position="1077"/>
        <end position="1087"/>
    </location>
</feature>
<evidence type="ECO:0000256" key="3">
    <source>
        <dbReference type="PROSITE-ProRule" id="PRU00283"/>
    </source>
</evidence>
<feature type="compositionally biased region" description="Low complexity" evidence="5">
    <location>
        <begin position="1004"/>
        <end position="1022"/>
    </location>
</feature>
<feature type="coiled-coil region" evidence="4">
    <location>
        <begin position="608"/>
        <end position="635"/>
    </location>
</feature>
<keyword evidence="3" id="KW-0067">ATP-binding</keyword>
<feature type="compositionally biased region" description="Basic and acidic residues" evidence="5">
    <location>
        <begin position="1264"/>
        <end position="1276"/>
    </location>
</feature>
<dbReference type="Pfam" id="PF00225">
    <property type="entry name" value="Kinesin"/>
    <property type="match status" value="2"/>
</dbReference>